<dbReference type="AlphaFoldDB" id="M6BNB5"/>
<protein>
    <submittedName>
        <fullName evidence="1">Uncharacterized protein</fullName>
    </submittedName>
</protein>
<dbReference type="Proteomes" id="UP000011873">
    <property type="component" value="Unassembled WGS sequence"/>
</dbReference>
<organism evidence="1 2">
    <name type="scientific">Leptospira borgpetersenii serovar Hardjo-bovis str. Sponselee</name>
    <dbReference type="NCBI Taxonomy" id="1303729"/>
    <lineage>
        <taxon>Bacteria</taxon>
        <taxon>Pseudomonadati</taxon>
        <taxon>Spirochaetota</taxon>
        <taxon>Spirochaetia</taxon>
        <taxon>Leptospirales</taxon>
        <taxon>Leptospiraceae</taxon>
        <taxon>Leptospira</taxon>
    </lineage>
</organism>
<gene>
    <name evidence="1" type="ORF">LEP1GSC016_1220</name>
</gene>
<sequence length="68" mass="7900">MPSQDFFCLILVNFHELTFIELSSVLLFSRRYDLLEIYTVFGRNSGVSKKFKRLDASVLGVRGFSDYI</sequence>
<proteinExistence type="predicted"/>
<name>M6BNB5_LEPBO</name>
<evidence type="ECO:0000313" key="2">
    <source>
        <dbReference type="Proteomes" id="UP000011873"/>
    </source>
</evidence>
<evidence type="ECO:0000313" key="1">
    <source>
        <dbReference type="EMBL" id="EMJ80974.1"/>
    </source>
</evidence>
<accession>M6BNB5</accession>
<dbReference type="PATRIC" id="fig|1218567.3.peg.2444"/>
<dbReference type="EMBL" id="ANMU01000096">
    <property type="protein sequence ID" value="EMJ80974.1"/>
    <property type="molecule type" value="Genomic_DNA"/>
</dbReference>
<comment type="caution">
    <text evidence="1">The sequence shown here is derived from an EMBL/GenBank/DDBJ whole genome shotgun (WGS) entry which is preliminary data.</text>
</comment>
<reference evidence="1 2" key="1">
    <citation type="submission" date="2013-01" db="EMBL/GenBank/DDBJ databases">
        <authorList>
            <person name="Harkins D.M."/>
            <person name="Durkin A.S."/>
            <person name="Brinkac L.M."/>
            <person name="Haft D.H."/>
            <person name="Selengut J.D."/>
            <person name="Sanka R."/>
            <person name="DePew J."/>
            <person name="Purushe J."/>
            <person name="Galloway R.L."/>
            <person name="Vinetz J.M."/>
            <person name="Sutton G.G."/>
            <person name="Nierman W.C."/>
            <person name="Fouts D.E."/>
        </authorList>
    </citation>
    <scope>NUCLEOTIDE SEQUENCE [LARGE SCALE GENOMIC DNA]</scope>
    <source>
        <strain evidence="1 2">Sponselee CDC</strain>
    </source>
</reference>